<evidence type="ECO:0000313" key="1">
    <source>
        <dbReference type="EMBL" id="KIM44237.1"/>
    </source>
</evidence>
<sequence length="505" mass="58107">MAALCSRCSTKLLRPARCTGFHGTPCAACTEDIELEKEIKELESRIEKIHVKRRALRTIMNENHDLLIHKFPPEIASHIFIQYTLPDTCFGKSDRNGDSLLYLGAVCQKWRQLAWATPGLWTSLCLAFERYDNNSPQLVNEWLERSATLPLTVRLEDRWGWLDGDSDDEIIKHLNKHSARWHDMHFELPPRRLHLLCGSSQGNLLRRLVLSSAPSWNRPSFSTFSMKSIPSPTDLTLTKIGLQYVDIIWNNITVASVDKVGVDDCLELIRRASLLETLTLRSINPSSNRFPIPDTRIIHSRLHSLELNDIEEETVGTTIFDALCLPSLEQFIHYRIYFPVNDLSAFVGYFLSSCLKILKIDILYVTDHQLTTLLSHLSSLVFLELRTTFAWPPTEELFTLLCASESPESPTCLPHLRSLEFLCEMNFPWKWIPQIFALPRWKSLKVKVNVALLHMEYYETEAKQLLELFEEGFDLSIVHASNYGGKLRNIDVLEEYKAKQLSHNT</sequence>
<accession>A0A0C2YTB5</accession>
<keyword evidence="2" id="KW-1185">Reference proteome</keyword>
<dbReference type="Gene3D" id="1.20.1280.50">
    <property type="match status" value="1"/>
</dbReference>
<proteinExistence type="predicted"/>
<dbReference type="EMBL" id="KN831774">
    <property type="protein sequence ID" value="KIM44237.1"/>
    <property type="molecule type" value="Genomic_DNA"/>
</dbReference>
<organism evidence="1 2">
    <name type="scientific">Hebeloma cylindrosporum</name>
    <dbReference type="NCBI Taxonomy" id="76867"/>
    <lineage>
        <taxon>Eukaryota</taxon>
        <taxon>Fungi</taxon>
        <taxon>Dikarya</taxon>
        <taxon>Basidiomycota</taxon>
        <taxon>Agaricomycotina</taxon>
        <taxon>Agaricomycetes</taxon>
        <taxon>Agaricomycetidae</taxon>
        <taxon>Agaricales</taxon>
        <taxon>Agaricineae</taxon>
        <taxon>Hymenogastraceae</taxon>
        <taxon>Hebeloma</taxon>
    </lineage>
</organism>
<dbReference type="InterPro" id="IPR032675">
    <property type="entry name" value="LRR_dom_sf"/>
</dbReference>
<dbReference type="Proteomes" id="UP000053424">
    <property type="component" value="Unassembled WGS sequence"/>
</dbReference>
<dbReference type="AlphaFoldDB" id="A0A0C2YTB5"/>
<dbReference type="OrthoDB" id="2269034at2759"/>
<evidence type="ECO:0000313" key="2">
    <source>
        <dbReference type="Proteomes" id="UP000053424"/>
    </source>
</evidence>
<dbReference type="HOGENOM" id="CLU_018544_14_1_1"/>
<name>A0A0C2YTB5_HEBCY</name>
<protein>
    <submittedName>
        <fullName evidence="1">Uncharacterized protein</fullName>
    </submittedName>
</protein>
<dbReference type="Gene3D" id="3.80.10.10">
    <property type="entry name" value="Ribonuclease Inhibitor"/>
    <property type="match status" value="1"/>
</dbReference>
<reference evidence="1 2" key="1">
    <citation type="submission" date="2014-04" db="EMBL/GenBank/DDBJ databases">
        <authorList>
            <consortium name="DOE Joint Genome Institute"/>
            <person name="Kuo A."/>
            <person name="Gay G."/>
            <person name="Dore J."/>
            <person name="Kohler A."/>
            <person name="Nagy L.G."/>
            <person name="Floudas D."/>
            <person name="Copeland A."/>
            <person name="Barry K.W."/>
            <person name="Cichocki N."/>
            <person name="Veneault-Fourrey C."/>
            <person name="LaButti K."/>
            <person name="Lindquist E.A."/>
            <person name="Lipzen A."/>
            <person name="Lundell T."/>
            <person name="Morin E."/>
            <person name="Murat C."/>
            <person name="Sun H."/>
            <person name="Tunlid A."/>
            <person name="Henrissat B."/>
            <person name="Grigoriev I.V."/>
            <person name="Hibbett D.S."/>
            <person name="Martin F."/>
            <person name="Nordberg H.P."/>
            <person name="Cantor M.N."/>
            <person name="Hua S.X."/>
        </authorList>
    </citation>
    <scope>NUCLEOTIDE SEQUENCE [LARGE SCALE GENOMIC DNA]</scope>
    <source>
        <strain evidence="2">h7</strain>
    </source>
</reference>
<gene>
    <name evidence="1" type="ORF">M413DRAFT_377526</name>
</gene>
<reference evidence="2" key="2">
    <citation type="submission" date="2015-01" db="EMBL/GenBank/DDBJ databases">
        <title>Evolutionary Origins and Diversification of the Mycorrhizal Mutualists.</title>
        <authorList>
            <consortium name="DOE Joint Genome Institute"/>
            <consortium name="Mycorrhizal Genomics Consortium"/>
            <person name="Kohler A."/>
            <person name="Kuo A."/>
            <person name="Nagy L.G."/>
            <person name="Floudas D."/>
            <person name="Copeland A."/>
            <person name="Barry K.W."/>
            <person name="Cichocki N."/>
            <person name="Veneault-Fourrey C."/>
            <person name="LaButti K."/>
            <person name="Lindquist E.A."/>
            <person name="Lipzen A."/>
            <person name="Lundell T."/>
            <person name="Morin E."/>
            <person name="Murat C."/>
            <person name="Riley R."/>
            <person name="Ohm R."/>
            <person name="Sun H."/>
            <person name="Tunlid A."/>
            <person name="Henrissat B."/>
            <person name="Grigoriev I.V."/>
            <person name="Hibbett D.S."/>
            <person name="Martin F."/>
        </authorList>
    </citation>
    <scope>NUCLEOTIDE SEQUENCE [LARGE SCALE GENOMIC DNA]</scope>
    <source>
        <strain evidence="2">h7</strain>
    </source>
</reference>
<dbReference type="SUPFAM" id="SSF52047">
    <property type="entry name" value="RNI-like"/>
    <property type="match status" value="1"/>
</dbReference>